<evidence type="ECO:0000256" key="3">
    <source>
        <dbReference type="ARBA" id="ARBA00023004"/>
    </source>
</evidence>
<dbReference type="Gene3D" id="3.40.950.10">
    <property type="entry name" value="Fe-only Hydrogenase (Larger Subunit), Chain L, domain 3"/>
    <property type="match status" value="1"/>
</dbReference>
<protein>
    <submittedName>
        <fullName evidence="7">4Fe-4S dicluster domain-containing protein</fullName>
    </submittedName>
</protein>
<dbReference type="Pfam" id="PF02906">
    <property type="entry name" value="Fe_hyd_lg_C"/>
    <property type="match status" value="2"/>
</dbReference>
<sequence>MDKFYHSVRLNPDLCKGCINCIKRCPTEAIRVRNGKAQINSKFCIDCGECIRVCPHHAKYAIYDKPEAMKQYEYTVALPAPSLYSQFNNLDDVNIVLNALLLMGFNDVFEVSAAAELVSEATRVYIAEHRDQLPFISTACPSVVRLIRVRFPNLIPHMLPLNPPVEVAAMLAVKQAMEKTGLPREKIGIFFISPCPSKVTYVKSPLGNEFSQVDRVLAIKDIYPQLLSRMKAVGKDYPEIGTSGKIGISWGRSGGESSGLLSENYLAADGIENVNRVLEDLEDQKFTNLEFIELNACNGGCVGGILTVENPYVAETKLKRLRRYMPVARTHMTRDAEELIPWTTGVQYEPVFRLGNTMMESFTRLNQVERLCKKLPGLDCGSCGAPTCKALAEDIVRGYAQEKDCVYYLRENLHRLSEEVSVLADDLADGGRGGQETLRILKEYIHRISDEMSLLDGQEGEEDS</sequence>
<dbReference type="PROSITE" id="PS51656">
    <property type="entry name" value="4FE4S"/>
    <property type="match status" value="1"/>
</dbReference>
<dbReference type="AlphaFoldDB" id="A0A9D1GJD8"/>
<evidence type="ECO:0000256" key="2">
    <source>
        <dbReference type="ARBA" id="ARBA00022723"/>
    </source>
</evidence>
<dbReference type="PROSITE" id="PS00198">
    <property type="entry name" value="4FE4S_FER_1"/>
    <property type="match status" value="1"/>
</dbReference>
<dbReference type="Proteomes" id="UP000886860">
    <property type="component" value="Unassembled WGS sequence"/>
</dbReference>
<dbReference type="InterPro" id="IPR009016">
    <property type="entry name" value="Fe_hydrogenase"/>
</dbReference>
<dbReference type="GO" id="GO:0051539">
    <property type="term" value="F:4 iron, 4 sulfur cluster binding"/>
    <property type="evidence" value="ECO:0007669"/>
    <property type="project" value="UniProtKB-KW"/>
</dbReference>
<proteinExistence type="predicted"/>
<dbReference type="Gene3D" id="3.30.70.20">
    <property type="match status" value="1"/>
</dbReference>
<evidence type="ECO:0000256" key="1">
    <source>
        <dbReference type="ARBA" id="ARBA00022485"/>
    </source>
</evidence>
<dbReference type="InterPro" id="IPR017900">
    <property type="entry name" value="4Fe4S_Fe_S_CS"/>
</dbReference>
<dbReference type="PANTHER" id="PTHR43560">
    <property type="entry name" value="ION-TRANSLOCATING OXIDOREDUCTASE COMPLEX SUBUNIT B"/>
    <property type="match status" value="1"/>
</dbReference>
<organism evidence="7 8">
    <name type="scientific">Candidatus Caccovicinus merdipullorum</name>
    <dbReference type="NCBI Taxonomy" id="2840724"/>
    <lineage>
        <taxon>Bacteria</taxon>
        <taxon>Bacillati</taxon>
        <taxon>Bacillota</taxon>
        <taxon>Clostridia</taxon>
        <taxon>Eubacteriales</taxon>
        <taxon>Candidatus Caccovicinus</taxon>
    </lineage>
</organism>
<feature type="domain" description="4Fe-4S" evidence="6">
    <location>
        <begin position="363"/>
        <end position="422"/>
    </location>
</feature>
<dbReference type="Pfam" id="PF13237">
    <property type="entry name" value="Fer4_10"/>
    <property type="match status" value="1"/>
</dbReference>
<dbReference type="InterPro" id="IPR050395">
    <property type="entry name" value="4Fe4S_Ferredoxin_RnfB"/>
</dbReference>
<evidence type="ECO:0000259" key="6">
    <source>
        <dbReference type="PROSITE" id="PS51656"/>
    </source>
</evidence>
<reference evidence="7" key="2">
    <citation type="journal article" date="2021" name="PeerJ">
        <title>Extensive microbial diversity within the chicken gut microbiome revealed by metagenomics and culture.</title>
        <authorList>
            <person name="Gilroy R."/>
            <person name="Ravi A."/>
            <person name="Getino M."/>
            <person name="Pursley I."/>
            <person name="Horton D.L."/>
            <person name="Alikhan N.F."/>
            <person name="Baker D."/>
            <person name="Gharbi K."/>
            <person name="Hall N."/>
            <person name="Watson M."/>
            <person name="Adriaenssens E.M."/>
            <person name="Foster-Nyarko E."/>
            <person name="Jarju S."/>
            <person name="Secka A."/>
            <person name="Antonio M."/>
            <person name="Oren A."/>
            <person name="Chaudhuri R.R."/>
            <person name="La Ragione R."/>
            <person name="Hildebrand F."/>
            <person name="Pallen M.J."/>
        </authorList>
    </citation>
    <scope>NUCLEOTIDE SEQUENCE</scope>
    <source>
        <strain evidence="7">CHK123-3438</strain>
    </source>
</reference>
<evidence type="ECO:0000313" key="7">
    <source>
        <dbReference type="EMBL" id="HIT41858.1"/>
    </source>
</evidence>
<feature type="domain" description="4Fe-4S ferredoxin-type" evidence="5">
    <location>
        <begin position="6"/>
        <end position="35"/>
    </location>
</feature>
<evidence type="ECO:0000256" key="4">
    <source>
        <dbReference type="ARBA" id="ARBA00023014"/>
    </source>
</evidence>
<dbReference type="EMBL" id="DVKS01000123">
    <property type="protein sequence ID" value="HIT41858.1"/>
    <property type="molecule type" value="Genomic_DNA"/>
</dbReference>
<dbReference type="PANTHER" id="PTHR43560:SF1">
    <property type="entry name" value="ION-TRANSLOCATING OXIDOREDUCTASE COMPLEX SUBUNIT B"/>
    <property type="match status" value="1"/>
</dbReference>
<keyword evidence="1" id="KW-0004">4Fe-4S</keyword>
<dbReference type="InterPro" id="IPR007202">
    <property type="entry name" value="4Fe-4S_dom"/>
</dbReference>
<comment type="caution">
    <text evidence="7">The sequence shown here is derived from an EMBL/GenBank/DDBJ whole genome shotgun (WGS) entry which is preliminary data.</text>
</comment>
<accession>A0A9D1GJD8</accession>
<dbReference type="GO" id="GO:0046872">
    <property type="term" value="F:metal ion binding"/>
    <property type="evidence" value="ECO:0007669"/>
    <property type="project" value="UniProtKB-KW"/>
</dbReference>
<dbReference type="SUPFAM" id="SSF54862">
    <property type="entry name" value="4Fe-4S ferredoxins"/>
    <property type="match status" value="1"/>
</dbReference>
<dbReference type="PROSITE" id="PS51379">
    <property type="entry name" value="4FE4S_FER_2"/>
    <property type="match status" value="2"/>
</dbReference>
<name>A0A9D1GJD8_9FIRM</name>
<keyword evidence="2" id="KW-0479">Metal-binding</keyword>
<dbReference type="InterPro" id="IPR004108">
    <property type="entry name" value="Fe_hydrogenase_lsu_C"/>
</dbReference>
<dbReference type="InterPro" id="IPR017896">
    <property type="entry name" value="4Fe4S_Fe-S-bd"/>
</dbReference>
<gene>
    <name evidence="7" type="ORF">IAB60_07170</name>
</gene>
<dbReference type="SUPFAM" id="SSF53920">
    <property type="entry name" value="Fe-only hydrogenase"/>
    <property type="match status" value="1"/>
</dbReference>
<reference evidence="7" key="1">
    <citation type="submission" date="2020-10" db="EMBL/GenBank/DDBJ databases">
        <authorList>
            <person name="Gilroy R."/>
        </authorList>
    </citation>
    <scope>NUCLEOTIDE SEQUENCE</scope>
    <source>
        <strain evidence="7">CHK123-3438</strain>
    </source>
</reference>
<feature type="domain" description="4Fe-4S ferredoxin-type" evidence="5">
    <location>
        <begin position="36"/>
        <end position="65"/>
    </location>
</feature>
<keyword evidence="3" id="KW-0408">Iron</keyword>
<evidence type="ECO:0000313" key="8">
    <source>
        <dbReference type="Proteomes" id="UP000886860"/>
    </source>
</evidence>
<evidence type="ECO:0000259" key="5">
    <source>
        <dbReference type="PROSITE" id="PS51379"/>
    </source>
</evidence>
<dbReference type="Pfam" id="PF04060">
    <property type="entry name" value="FeS"/>
    <property type="match status" value="1"/>
</dbReference>
<keyword evidence="4" id="KW-0411">Iron-sulfur</keyword>
<dbReference type="Gene3D" id="1.10.15.40">
    <property type="entry name" value="Electron transport complex subunit B, putative Fe-S cluster"/>
    <property type="match status" value="1"/>
</dbReference>